<evidence type="ECO:0000313" key="3">
    <source>
        <dbReference type="Proteomes" id="UP001295740"/>
    </source>
</evidence>
<dbReference type="PANTHER" id="PTHR11803">
    <property type="entry name" value="2-IMINOBUTANOATE/2-IMINOPROPANOATE DEAMINASE RIDA"/>
    <property type="match status" value="1"/>
</dbReference>
<dbReference type="FunFam" id="3.30.1330.40:FF:000001">
    <property type="entry name" value="L-PSP family endoribonuclease"/>
    <property type="match status" value="1"/>
</dbReference>
<sequence length="136" mass="14799">MPYTKQAVRTDTAPPPMPQFSQAVKYGGMVYCSGNIGRDPTTGKLAEGGVKPEARIAIKNLSAVLEAAGSSLNNVVKVNVFLMTMDDFVSFNEAYDEFFDSVDPKPCRTCVAVYQLPMGAKMEMECTAYLNPEAKL</sequence>
<dbReference type="InterPro" id="IPR006175">
    <property type="entry name" value="YjgF/YER057c/UK114"/>
</dbReference>
<dbReference type="GO" id="GO:0019239">
    <property type="term" value="F:deaminase activity"/>
    <property type="evidence" value="ECO:0007669"/>
    <property type="project" value="TreeGrafter"/>
</dbReference>
<dbReference type="NCBIfam" id="TIGR00004">
    <property type="entry name" value="Rid family detoxifying hydrolase"/>
    <property type="match status" value="1"/>
</dbReference>
<proteinExistence type="inferred from homology"/>
<dbReference type="GO" id="GO:0005829">
    <property type="term" value="C:cytosol"/>
    <property type="evidence" value="ECO:0007669"/>
    <property type="project" value="TreeGrafter"/>
</dbReference>
<organism evidence="2 3">
    <name type="scientific">Anthostomella pinea</name>
    <dbReference type="NCBI Taxonomy" id="933095"/>
    <lineage>
        <taxon>Eukaryota</taxon>
        <taxon>Fungi</taxon>
        <taxon>Dikarya</taxon>
        <taxon>Ascomycota</taxon>
        <taxon>Pezizomycotina</taxon>
        <taxon>Sordariomycetes</taxon>
        <taxon>Xylariomycetidae</taxon>
        <taxon>Xylariales</taxon>
        <taxon>Xylariaceae</taxon>
        <taxon>Anthostomella</taxon>
    </lineage>
</organism>
<dbReference type="GO" id="GO:0005739">
    <property type="term" value="C:mitochondrion"/>
    <property type="evidence" value="ECO:0007669"/>
    <property type="project" value="TreeGrafter"/>
</dbReference>
<accession>A0AAI8VR82</accession>
<gene>
    <name evidence="2" type="ORF">KHLLAP_LOCUS10061</name>
</gene>
<reference evidence="2" key="1">
    <citation type="submission" date="2023-10" db="EMBL/GenBank/DDBJ databases">
        <authorList>
            <person name="Hackl T."/>
        </authorList>
    </citation>
    <scope>NUCLEOTIDE SEQUENCE</scope>
</reference>
<dbReference type="InterPro" id="IPR006056">
    <property type="entry name" value="RidA"/>
</dbReference>
<dbReference type="Gene3D" id="3.30.1330.40">
    <property type="entry name" value="RutC-like"/>
    <property type="match status" value="1"/>
</dbReference>
<evidence type="ECO:0000256" key="1">
    <source>
        <dbReference type="ARBA" id="ARBA00010552"/>
    </source>
</evidence>
<dbReference type="AlphaFoldDB" id="A0AAI8VR82"/>
<dbReference type="SUPFAM" id="SSF55298">
    <property type="entry name" value="YjgF-like"/>
    <property type="match status" value="1"/>
</dbReference>
<evidence type="ECO:0000313" key="2">
    <source>
        <dbReference type="EMBL" id="CAJ2509593.1"/>
    </source>
</evidence>
<dbReference type="Proteomes" id="UP001295740">
    <property type="component" value="Unassembled WGS sequence"/>
</dbReference>
<dbReference type="EMBL" id="CAUWAG010000012">
    <property type="protein sequence ID" value="CAJ2509593.1"/>
    <property type="molecule type" value="Genomic_DNA"/>
</dbReference>
<comment type="similarity">
    <text evidence="1">Belongs to the RutC family.</text>
</comment>
<dbReference type="InterPro" id="IPR035959">
    <property type="entry name" value="RutC-like_sf"/>
</dbReference>
<protein>
    <submittedName>
        <fullName evidence="2">Uu.00g146190.m01.CDS01</fullName>
    </submittedName>
</protein>
<dbReference type="Pfam" id="PF01042">
    <property type="entry name" value="Ribonuc_L-PSP"/>
    <property type="match status" value="1"/>
</dbReference>
<dbReference type="PANTHER" id="PTHR11803:SF42">
    <property type="entry name" value="MMF1"/>
    <property type="match status" value="1"/>
</dbReference>
<dbReference type="CDD" id="cd00448">
    <property type="entry name" value="YjgF_YER057c_UK114_family"/>
    <property type="match status" value="1"/>
</dbReference>
<name>A0AAI8VR82_9PEZI</name>
<comment type="caution">
    <text evidence="2">The sequence shown here is derived from an EMBL/GenBank/DDBJ whole genome shotgun (WGS) entry which is preliminary data.</text>
</comment>
<keyword evidence="3" id="KW-1185">Reference proteome</keyword>